<dbReference type="Proteomes" id="UP000627292">
    <property type="component" value="Unassembled WGS sequence"/>
</dbReference>
<gene>
    <name evidence="4" type="ORF">GCM10011379_11260</name>
</gene>
<keyword evidence="1" id="KW-0802">TPR repeat</keyword>
<evidence type="ECO:0000313" key="4">
    <source>
        <dbReference type="EMBL" id="GGH61861.1"/>
    </source>
</evidence>
<dbReference type="RefSeq" id="WP_188950988.1">
    <property type="nucleotide sequence ID" value="NZ_BMIB01000001.1"/>
</dbReference>
<sequence>MRVTCTILLLLLATAAVCQPKTKPKEKAPTQKEWDANMKDMKGMMEEMMKDMSPEDKKMMDSMGITMPDMQKLKMPAVSDKQLAAAWEDEQRIVPKKDVGRIASIPTVGAARLADYVTATHQKVTAGLDKKVVAVGNTVYGEIQKKAKTRRQAGNMALGYWVSGQPELTLYLLGKICAEDVSETDNLSNYTSALIMLGGEHLAIPVLQNLNARFRKNSTILNNLGQAWFGLGDIAKADKYLDSVITIYPGHPQANLTKASIEESKGNTAKAVTHLQKSIQHSYTRQKEEKLNKLGHKLERKDIRIPFKATADPMGLEQMRRPEYPTSIAKLNALYPLWNDFNARCDNKAKSLEIEYEDAAAKYAKSTSQVVSNAFNILNNGGLPTYSTPPLMRKASMQLTERLAYYDQKMKKLADKYLAMRKDIDEIYKKNPPPLPEAPCEVHRARLDKLLEQMNNRKKYYDDEALHLFREYCNDIVYWSQYTSTDANAFKMIQLKYQIFWLNKNKELQPVDMSTYYGSCKECAEKEDGKPGKLSDFDDVACNYRAVVDLIVVKYEMNCSHTIITHYGTFQDIIEKEIGNKYVGGSIKTHVHVTAKDKLGPIGIEGSIGVDIEQTLDENRNVADWKGTVKAGVEASAGITEGPAQLGGKLSEEAEMEFGPNGVEEVIITHSAEATAGLHNQSVTIGTQEKISLISGQASRTYSGALKGALFERF</sequence>
<accession>A0A917IRP2</accession>
<reference evidence="4" key="2">
    <citation type="submission" date="2020-09" db="EMBL/GenBank/DDBJ databases">
        <authorList>
            <person name="Sun Q."/>
            <person name="Zhou Y."/>
        </authorList>
    </citation>
    <scope>NUCLEOTIDE SEQUENCE</scope>
    <source>
        <strain evidence="4">CGMCC 1.15290</strain>
    </source>
</reference>
<keyword evidence="5" id="KW-1185">Reference proteome</keyword>
<feature type="coiled-coil region" evidence="2">
    <location>
        <begin position="342"/>
        <end position="369"/>
    </location>
</feature>
<dbReference type="InterPro" id="IPR011990">
    <property type="entry name" value="TPR-like_helical_dom_sf"/>
</dbReference>
<dbReference type="SMART" id="SM00028">
    <property type="entry name" value="TPR"/>
    <property type="match status" value="2"/>
</dbReference>
<protein>
    <recommendedName>
        <fullName evidence="6">Tetratricopeptide repeat protein</fullName>
    </recommendedName>
</protein>
<feature type="repeat" description="TPR" evidence="1">
    <location>
        <begin position="218"/>
        <end position="251"/>
    </location>
</feature>
<reference evidence="4" key="1">
    <citation type="journal article" date="2014" name="Int. J. Syst. Evol. Microbiol.">
        <title>Complete genome sequence of Corynebacterium casei LMG S-19264T (=DSM 44701T), isolated from a smear-ripened cheese.</title>
        <authorList>
            <consortium name="US DOE Joint Genome Institute (JGI-PGF)"/>
            <person name="Walter F."/>
            <person name="Albersmeier A."/>
            <person name="Kalinowski J."/>
            <person name="Ruckert C."/>
        </authorList>
    </citation>
    <scope>NUCLEOTIDE SEQUENCE</scope>
    <source>
        <strain evidence="4">CGMCC 1.15290</strain>
    </source>
</reference>
<evidence type="ECO:0008006" key="6">
    <source>
        <dbReference type="Google" id="ProtNLM"/>
    </source>
</evidence>
<comment type="caution">
    <text evidence="4">The sequence shown here is derived from an EMBL/GenBank/DDBJ whole genome shotgun (WGS) entry which is preliminary data.</text>
</comment>
<evidence type="ECO:0000313" key="5">
    <source>
        <dbReference type="Proteomes" id="UP000627292"/>
    </source>
</evidence>
<keyword evidence="3" id="KW-0732">Signal</keyword>
<dbReference type="InterPro" id="IPR019734">
    <property type="entry name" value="TPR_rpt"/>
</dbReference>
<proteinExistence type="predicted"/>
<dbReference type="PROSITE" id="PS50005">
    <property type="entry name" value="TPR"/>
    <property type="match status" value="1"/>
</dbReference>
<dbReference type="Gene3D" id="1.25.40.10">
    <property type="entry name" value="Tetratricopeptide repeat domain"/>
    <property type="match status" value="1"/>
</dbReference>
<feature type="signal peptide" evidence="3">
    <location>
        <begin position="1"/>
        <end position="18"/>
    </location>
</feature>
<evidence type="ECO:0000256" key="3">
    <source>
        <dbReference type="SAM" id="SignalP"/>
    </source>
</evidence>
<evidence type="ECO:0000256" key="1">
    <source>
        <dbReference type="PROSITE-ProRule" id="PRU00339"/>
    </source>
</evidence>
<dbReference type="AlphaFoldDB" id="A0A917IRP2"/>
<dbReference type="EMBL" id="BMIB01000001">
    <property type="protein sequence ID" value="GGH61861.1"/>
    <property type="molecule type" value="Genomic_DNA"/>
</dbReference>
<name>A0A917IRP2_9BACT</name>
<dbReference type="SUPFAM" id="SSF48452">
    <property type="entry name" value="TPR-like"/>
    <property type="match status" value="1"/>
</dbReference>
<organism evidence="4 5">
    <name type="scientific">Filimonas zeae</name>
    <dbReference type="NCBI Taxonomy" id="1737353"/>
    <lineage>
        <taxon>Bacteria</taxon>
        <taxon>Pseudomonadati</taxon>
        <taxon>Bacteroidota</taxon>
        <taxon>Chitinophagia</taxon>
        <taxon>Chitinophagales</taxon>
        <taxon>Chitinophagaceae</taxon>
        <taxon>Filimonas</taxon>
    </lineage>
</organism>
<keyword evidence="2" id="KW-0175">Coiled coil</keyword>
<feature type="chain" id="PRO_5037918556" description="Tetratricopeptide repeat protein" evidence="3">
    <location>
        <begin position="19"/>
        <end position="714"/>
    </location>
</feature>
<evidence type="ECO:0000256" key="2">
    <source>
        <dbReference type="SAM" id="Coils"/>
    </source>
</evidence>